<evidence type="ECO:0000259" key="3">
    <source>
        <dbReference type="PROSITE" id="PS50209"/>
    </source>
</evidence>
<evidence type="ECO:0000256" key="2">
    <source>
        <dbReference type="SAM" id="Coils"/>
    </source>
</evidence>
<keyword evidence="5" id="KW-1185">Reference proteome</keyword>
<dbReference type="InterPro" id="IPR011029">
    <property type="entry name" value="DEATH-like_dom_sf"/>
</dbReference>
<name>A0ABD3XW10_SINWO</name>
<dbReference type="Gene3D" id="1.10.10.10">
    <property type="entry name" value="Winged helix-like DNA-binding domain superfamily/Winged helix DNA-binding domain"/>
    <property type="match status" value="1"/>
</dbReference>
<dbReference type="AlphaFoldDB" id="A0ABD3XW10"/>
<dbReference type="Proteomes" id="UP001634394">
    <property type="component" value="Unassembled WGS sequence"/>
</dbReference>
<dbReference type="InterPro" id="IPR036388">
    <property type="entry name" value="WH-like_DNA-bd_sf"/>
</dbReference>
<comment type="caution">
    <text evidence="4">The sequence shown here is derived from an EMBL/GenBank/DDBJ whole genome shotgun (WGS) entry which is preliminary data.</text>
</comment>
<evidence type="ECO:0000313" key="5">
    <source>
        <dbReference type="Proteomes" id="UP001634394"/>
    </source>
</evidence>
<dbReference type="PROSITE" id="PS50209">
    <property type="entry name" value="CARD"/>
    <property type="match status" value="2"/>
</dbReference>
<evidence type="ECO:0000313" key="4">
    <source>
        <dbReference type="EMBL" id="KAL3889193.1"/>
    </source>
</evidence>
<proteinExistence type="predicted"/>
<dbReference type="InterPro" id="IPR032171">
    <property type="entry name" value="COR-A"/>
</dbReference>
<reference evidence="4 5" key="1">
    <citation type="submission" date="2024-11" db="EMBL/GenBank/DDBJ databases">
        <title>Chromosome-level genome assembly of the freshwater bivalve Anodonta woodiana.</title>
        <authorList>
            <person name="Chen X."/>
        </authorList>
    </citation>
    <scope>NUCLEOTIDE SEQUENCE [LARGE SCALE GENOMIC DNA]</scope>
    <source>
        <strain evidence="4">MN2024</strain>
        <tissue evidence="4">Gills</tissue>
    </source>
</reference>
<dbReference type="Pfam" id="PF16095">
    <property type="entry name" value="COR-A"/>
    <property type="match status" value="1"/>
</dbReference>
<dbReference type="InterPro" id="IPR001315">
    <property type="entry name" value="CARD"/>
</dbReference>
<dbReference type="InterPro" id="IPR037939">
    <property type="entry name" value="CRADD"/>
</dbReference>
<dbReference type="PANTHER" id="PTHR15034">
    <property type="entry name" value="DEATH DOMAIN-CONTAINING PROTEIN CRADD"/>
    <property type="match status" value="1"/>
</dbReference>
<feature type="coiled-coil region" evidence="2">
    <location>
        <begin position="469"/>
        <end position="496"/>
    </location>
</feature>
<dbReference type="EMBL" id="JBJQND010000001">
    <property type="protein sequence ID" value="KAL3889193.1"/>
    <property type="molecule type" value="Genomic_DNA"/>
</dbReference>
<protein>
    <recommendedName>
        <fullName evidence="3">CARD domain-containing protein</fullName>
    </recommendedName>
</protein>
<dbReference type="SUPFAM" id="SSF47986">
    <property type="entry name" value="DEATH domain"/>
    <property type="match status" value="2"/>
</dbReference>
<keyword evidence="1" id="KW-0677">Repeat</keyword>
<dbReference type="Gene3D" id="1.10.533.10">
    <property type="entry name" value="Death Domain, Fas"/>
    <property type="match status" value="2"/>
</dbReference>
<organism evidence="4 5">
    <name type="scientific">Sinanodonta woodiana</name>
    <name type="common">Chinese pond mussel</name>
    <name type="synonym">Anodonta woodiana</name>
    <dbReference type="NCBI Taxonomy" id="1069815"/>
    <lineage>
        <taxon>Eukaryota</taxon>
        <taxon>Metazoa</taxon>
        <taxon>Spiralia</taxon>
        <taxon>Lophotrochozoa</taxon>
        <taxon>Mollusca</taxon>
        <taxon>Bivalvia</taxon>
        <taxon>Autobranchia</taxon>
        <taxon>Heteroconchia</taxon>
        <taxon>Palaeoheterodonta</taxon>
        <taxon>Unionida</taxon>
        <taxon>Unionoidea</taxon>
        <taxon>Unionidae</taxon>
        <taxon>Unioninae</taxon>
        <taxon>Sinanodonta</taxon>
    </lineage>
</organism>
<evidence type="ECO:0000256" key="1">
    <source>
        <dbReference type="ARBA" id="ARBA00022737"/>
    </source>
</evidence>
<feature type="domain" description="CARD" evidence="3">
    <location>
        <begin position="495"/>
        <end position="584"/>
    </location>
</feature>
<keyword evidence="2" id="KW-0175">Coiled coil</keyword>
<dbReference type="CDD" id="cd01671">
    <property type="entry name" value="CARD"/>
    <property type="match status" value="1"/>
</dbReference>
<feature type="domain" description="CARD" evidence="3">
    <location>
        <begin position="394"/>
        <end position="483"/>
    </location>
</feature>
<accession>A0ABD3XW10</accession>
<dbReference type="Pfam" id="PF00619">
    <property type="entry name" value="CARD"/>
    <property type="match status" value="1"/>
</dbReference>
<sequence length="596" mass="69422">MDDIAIDNTLESDPSLEKLKRRIFELASQQPHWGEEKPARWLPLEQAIMTMRDSDVKVAPLSLIEEINRSSSVKIEDRGELELFLNFQHDIGTILYFNADGLRENIVLNPQWMIDVFRSLITAKTFIKQHPTITEEWFEFEETGKLTHKLIDAIWTKEKPDFHDNKEYLLLVMEKLNIIAKPMSYTMDGESVKKEDYYLAPCILRQETPREIICPESDPNEKSTSALCFVSKEKCLPPPIFHRLVGACLTHWPIAKQDEENMIYCYHRLSLHFLGHVIFARVTIMGVSNISKSSKLCSGARQFIYENLLKIIGNLGQSLEFEPHIQCPGCKADSLKGMIAVPELQNENVVVCRSHDKGHPLESQQLLKFWFEDGEQTDETSEVPETVPSTSRNTEKLHQTVLNRCRSKLIKDLNVEVVMKYIQEKELFGDVTIRDINEQTTTTDKISLLIDKIKQRDHNTYERFKECLIQAQREDLKKMLEEEENQSAEMKLAHQEKLHQTVLNRCVTNMMKALNIRNVMIYIQQKELFDDVTIRDIKDQTTETKAISLLIDQVKQRDQDTYERFKECLIHAQQADLKNMLEKEEKNVTAEMKEKY</sequence>
<dbReference type="PANTHER" id="PTHR15034:SF5">
    <property type="entry name" value="DEATH DOMAIN-CONTAINING PROTEIN CRADD"/>
    <property type="match status" value="1"/>
</dbReference>
<gene>
    <name evidence="4" type="ORF">ACJMK2_001541</name>
</gene>